<sequence>MTNSNVAVDINFNVSKSKLELANTELDKSKSNIESNTKASQSFNSSIVKLGASFAGIGLAMQGFNAIKDILSEPIKQSIELNSQYENLSNSLASLISINHANVDSMGNMLDIQEKWNLSLEKSKETLNDLKEVGLKLGYSLNDMSDMFKTFYSTAGASMSLEQAKEVMEAIAVAAQVSGADVSSLKVTLDTLGSGAIDTATDFGRFAKSLGLSTESMQKAKNEGKLYELMLEKLSPLQESVKAQSLSYSVAMGRLNSAFEDIKRSALSPYFEAIKKSIIGFADTLSSVQDRISLVFNFLIEHISRVVESLKNLASFIWDNLSEAIKWLASCFRESNKELDTFTILFKTFQSISIATSTTIKIIVDSIKAAINGFKLLINQAMKAYHAISLALSFGRDNEAKAKLNALAKQDEELTNAMMDNIDNVRESFKDGLQEITDVWIKNQEKIEQKASDNIKKATLVGLKQKQSPQELKQEKGKSEEDKLKAYWDFEYRLRERNVALMKDSKSKELESEKLRFDRTITNLNFEINEKLKSGEIEISQANAMYAAELALHEKRMKDIKEYNQYASQITSNLTQNLSNALQGLMNNEGLNVFETMFKQAQNSITQGFSDALSNAFMNSKVMESMQKSFGSMLEKLTGEGGFLDKLFNSSGIGGQISEMLGASLAGFSLGQTSGGIVGSFTSNEQNAKRTQKYSQVGSLGGTALGAAFGPAGAMIGGVIGGIAGSLIGSFNSKKTQSIAKGVELTKRATKSQIQAREYEDFKTTKTSWWGLSKKTSFHTNYSNADEFALRQVKDTLRGYEYALQDMGAGFKEISVNAGKYNSYADIANVGAKELIASFLDIPKTITKTYTQTFFSTDLYEDVTQTIKKEIENPNLSAIYKIWQDYAKSIDKEVNEALSESLNAYINTGNNFKTWVYRFKGQESEALRFQSELAKKQVDRLMDTLGATDVNIDNYLQYREEAIKKGFDPQTIANINALGEALMASSEATKKYEEALKGEKKQKLNMIDPFLAKTKELKEIQTQKDNTQEKLSVQILSTLKQMLRVNQESLNELGKAN</sequence>
<dbReference type="EMBL" id="UGJE01000002">
    <property type="protein sequence ID" value="STQ86211.1"/>
    <property type="molecule type" value="Genomic_DNA"/>
</dbReference>
<gene>
    <name evidence="2" type="ORF">LS73_000165</name>
    <name evidence="1" type="ORF">NCTC12714_01013</name>
</gene>
<name>A0A377PVB7_9HELI</name>
<protein>
    <submittedName>
        <fullName evidence="1">Uncharacterized protein</fullName>
    </submittedName>
</protein>
<dbReference type="Proteomes" id="UP000029922">
    <property type="component" value="Unassembled WGS sequence"/>
</dbReference>
<accession>A0A377PVB7</accession>
<dbReference type="EMBL" id="JRPD02000001">
    <property type="protein sequence ID" value="TLE01597.1"/>
    <property type="molecule type" value="Genomic_DNA"/>
</dbReference>
<evidence type="ECO:0000313" key="4">
    <source>
        <dbReference type="Proteomes" id="UP000255139"/>
    </source>
</evidence>
<reference evidence="2 3" key="1">
    <citation type="journal article" date="2014" name="Genome Announc.">
        <title>Draft genome sequences of eight enterohepatic helicobacter species isolated from both laboratory and wild rodents.</title>
        <authorList>
            <person name="Sheh A."/>
            <person name="Shen Z."/>
            <person name="Fox J.G."/>
        </authorList>
    </citation>
    <scope>NUCLEOTIDE SEQUENCE [LARGE SCALE GENOMIC DNA]</scope>
    <source>
        <strain evidence="2 3">ST1</strain>
    </source>
</reference>
<evidence type="ECO:0000313" key="1">
    <source>
        <dbReference type="EMBL" id="STQ86211.1"/>
    </source>
</evidence>
<dbReference type="AlphaFoldDB" id="A0A377PVB7"/>
<reference evidence="1 4" key="2">
    <citation type="submission" date="2018-06" db="EMBL/GenBank/DDBJ databases">
        <authorList>
            <consortium name="Pathogen Informatics"/>
            <person name="Doyle S."/>
        </authorList>
    </citation>
    <scope>NUCLEOTIDE SEQUENCE [LARGE SCALE GENOMIC DNA]</scope>
    <source>
        <strain evidence="1 4">NCTC12714</strain>
    </source>
</reference>
<dbReference type="OrthoDB" id="5313696at2"/>
<keyword evidence="4" id="KW-1185">Reference proteome</keyword>
<evidence type="ECO:0000313" key="3">
    <source>
        <dbReference type="Proteomes" id="UP000029922"/>
    </source>
</evidence>
<proteinExistence type="predicted"/>
<dbReference type="RefSeq" id="WP_081955656.1">
    <property type="nucleotide sequence ID" value="NZ_FZML01000010.1"/>
</dbReference>
<organism evidence="1 4">
    <name type="scientific">Helicobacter muridarum</name>
    <dbReference type="NCBI Taxonomy" id="216"/>
    <lineage>
        <taxon>Bacteria</taxon>
        <taxon>Pseudomonadati</taxon>
        <taxon>Campylobacterota</taxon>
        <taxon>Epsilonproteobacteria</taxon>
        <taxon>Campylobacterales</taxon>
        <taxon>Helicobacteraceae</taxon>
        <taxon>Helicobacter</taxon>
    </lineage>
</organism>
<dbReference type="Proteomes" id="UP000255139">
    <property type="component" value="Unassembled WGS sequence"/>
</dbReference>
<evidence type="ECO:0000313" key="2">
    <source>
        <dbReference type="EMBL" id="TLE01597.1"/>
    </source>
</evidence>